<dbReference type="UniPathway" id="UPA00068">
    <property type="reaction ID" value="UER00113"/>
</dbReference>
<dbReference type="GO" id="GO:0000050">
    <property type="term" value="P:urea cycle"/>
    <property type="evidence" value="ECO:0007669"/>
    <property type="project" value="TreeGrafter"/>
</dbReference>
<feature type="binding site" evidence="10">
    <location>
        <position position="121"/>
    </location>
    <ligand>
        <name>L-citrulline</name>
        <dbReference type="ChEBI" id="CHEBI:57743"/>
    </ligand>
</feature>
<dbReference type="PANTHER" id="PTHR11587">
    <property type="entry name" value="ARGININOSUCCINATE SYNTHASE"/>
    <property type="match status" value="1"/>
</dbReference>
<dbReference type="AlphaFoldDB" id="A0A2K0A979"/>
<comment type="catalytic activity">
    <reaction evidence="10">
        <text>L-citrulline + L-aspartate + ATP = 2-(N(omega)-L-arginino)succinate + AMP + diphosphate + H(+)</text>
        <dbReference type="Rhea" id="RHEA:10932"/>
        <dbReference type="ChEBI" id="CHEBI:15378"/>
        <dbReference type="ChEBI" id="CHEBI:29991"/>
        <dbReference type="ChEBI" id="CHEBI:30616"/>
        <dbReference type="ChEBI" id="CHEBI:33019"/>
        <dbReference type="ChEBI" id="CHEBI:57472"/>
        <dbReference type="ChEBI" id="CHEBI:57743"/>
        <dbReference type="ChEBI" id="CHEBI:456215"/>
        <dbReference type="EC" id="6.3.4.5"/>
    </reaction>
</comment>
<dbReference type="Gene3D" id="1.20.5.470">
    <property type="entry name" value="Single helix bin"/>
    <property type="match status" value="1"/>
</dbReference>
<dbReference type="FunFam" id="1.20.5.470:FF:000002">
    <property type="entry name" value="Argininosuccinate synthase"/>
    <property type="match status" value="1"/>
</dbReference>
<dbReference type="GO" id="GO:0004055">
    <property type="term" value="F:argininosuccinate synthase activity"/>
    <property type="evidence" value="ECO:0007669"/>
    <property type="project" value="UniProtKB-UniRule"/>
</dbReference>
<evidence type="ECO:0000256" key="10">
    <source>
        <dbReference type="HAMAP-Rule" id="MF_00005"/>
    </source>
</evidence>
<dbReference type="InterPro" id="IPR014729">
    <property type="entry name" value="Rossmann-like_a/b/a_fold"/>
</dbReference>
<feature type="binding site" evidence="10">
    <location>
        <position position="121"/>
    </location>
    <ligand>
        <name>L-aspartate</name>
        <dbReference type="ChEBI" id="CHEBI:29991"/>
    </ligand>
</feature>
<keyword evidence="4 10" id="KW-0963">Cytoplasm</keyword>
<comment type="similarity">
    <text evidence="10">Belongs to the argininosuccinate synthase family. Type 1 subfamily.</text>
</comment>
<dbReference type="HAMAP" id="MF_00005">
    <property type="entry name" value="Arg_succ_synth_type1"/>
    <property type="match status" value="1"/>
</dbReference>
<evidence type="ECO:0000256" key="1">
    <source>
        <dbReference type="ARBA" id="ARBA00004967"/>
    </source>
</evidence>
<feature type="domain" description="Arginosuccinate synthase-like N-terminal" evidence="11">
    <location>
        <begin position="4"/>
        <end position="163"/>
    </location>
</feature>
<comment type="subcellular location">
    <subcellularLocation>
        <location evidence="10">Cytoplasm</location>
    </subcellularLocation>
</comment>
<dbReference type="FunFam" id="3.90.1260.10:FF:000007">
    <property type="entry name" value="Argininosuccinate synthase"/>
    <property type="match status" value="1"/>
</dbReference>
<feature type="binding site" evidence="10">
    <location>
        <position position="117"/>
    </location>
    <ligand>
        <name>L-aspartate</name>
        <dbReference type="ChEBI" id="CHEBI:29991"/>
    </ligand>
</feature>
<evidence type="ECO:0000256" key="6">
    <source>
        <dbReference type="ARBA" id="ARBA00022598"/>
    </source>
</evidence>
<dbReference type="NCBIfam" id="NF001770">
    <property type="entry name" value="PRK00509.1"/>
    <property type="match status" value="1"/>
</dbReference>
<comment type="caution">
    <text evidence="13">The sequence shown here is derived from an EMBL/GenBank/DDBJ whole genome shotgun (WGS) entry which is preliminary data.</text>
</comment>
<dbReference type="GO" id="GO:0005737">
    <property type="term" value="C:cytoplasm"/>
    <property type="evidence" value="ECO:0007669"/>
    <property type="project" value="UniProtKB-SubCell"/>
</dbReference>
<feature type="domain" description="Arginosuccinate synthase C-terminal" evidence="12">
    <location>
        <begin position="172"/>
        <end position="389"/>
    </location>
</feature>
<keyword evidence="9 10" id="KW-0067">ATP-binding</keyword>
<dbReference type="RefSeq" id="WP_037549023.1">
    <property type="nucleotide sequence ID" value="NZ_CAJCGD010000005.1"/>
</dbReference>
<keyword evidence="7 10" id="KW-0028">Amino-acid biosynthesis</keyword>
<dbReference type="PANTHER" id="PTHR11587:SF2">
    <property type="entry name" value="ARGININOSUCCINATE SYNTHASE"/>
    <property type="match status" value="1"/>
</dbReference>
<sequence length="400" mass="44422">MKEKIVLAYSGGLDTSVAVKWLIDKGYDVVAVCLDVGEGKDLDVVYSKALDMGAVECHIIDATKEFSDDFVSYAIKGNLMYENSYPLVSALSRPLIAKKLVEIAEQTNSVGIAHGCTGKGNDQVRFEVAIKALNPNLKAFAPVREWGWSREEEIDYAIKHNIPVGINHDSPYSIDQNLWGRANECGILEDPYAAPPKDAYDLTAELDDTPDTPDEIILSFKNGVPVQLNHQDYDLDQLILTLNELAGKHGIGRIDHVENRLVGIKSREIYETPGAEVILKAHKALETLTLTKDVAHFKPVIEKQFAEQTYNGLWFSPLTDSLKLFIDSTQQYVEGDVRIKLFKGNAIVNGRKSPYTLYDEKLATYTKEDAFNQSAAVGFIDIYGLPTQVNAYLHGGYSNE</sequence>
<evidence type="ECO:0000256" key="2">
    <source>
        <dbReference type="ARBA" id="ARBA00011881"/>
    </source>
</evidence>
<dbReference type="CDD" id="cd01999">
    <property type="entry name" value="ASS"/>
    <property type="match status" value="1"/>
</dbReference>
<dbReference type="SUPFAM" id="SSF69864">
    <property type="entry name" value="Argininosuccinate synthetase, C-terminal domain"/>
    <property type="match status" value="1"/>
</dbReference>
<dbReference type="InterPro" id="IPR023434">
    <property type="entry name" value="Arginosuc_synth_type_1_subfam"/>
</dbReference>
<gene>
    <name evidence="10" type="primary">argG</name>
    <name evidence="13" type="ORF">AL503_012585</name>
</gene>
<keyword evidence="8 10" id="KW-0547">Nucleotide-binding</keyword>
<evidence type="ECO:0000256" key="4">
    <source>
        <dbReference type="ARBA" id="ARBA00022490"/>
    </source>
</evidence>
<feature type="binding site" evidence="10">
    <location>
        <position position="258"/>
    </location>
    <ligand>
        <name>L-citrulline</name>
        <dbReference type="ChEBI" id="CHEBI:57743"/>
    </ligand>
</feature>
<dbReference type="InterPro" id="IPR048267">
    <property type="entry name" value="Arginosuc_syn_N"/>
</dbReference>
<feature type="binding site" evidence="10">
    <location>
        <position position="125"/>
    </location>
    <ligand>
        <name>L-citrulline</name>
        <dbReference type="ChEBI" id="CHEBI:57743"/>
    </ligand>
</feature>
<feature type="binding site" evidence="10">
    <location>
        <position position="85"/>
    </location>
    <ligand>
        <name>L-citrulline</name>
        <dbReference type="ChEBI" id="CHEBI:57743"/>
    </ligand>
</feature>
<organism evidence="13 14">
    <name type="scientific">Staphylococcus haemolyticus</name>
    <dbReference type="NCBI Taxonomy" id="1283"/>
    <lineage>
        <taxon>Bacteria</taxon>
        <taxon>Bacillati</taxon>
        <taxon>Bacillota</taxon>
        <taxon>Bacilli</taxon>
        <taxon>Bacillales</taxon>
        <taxon>Staphylococcaceae</taxon>
        <taxon>Staphylococcus</taxon>
    </lineage>
</organism>
<dbReference type="GO" id="GO:0006526">
    <property type="term" value="P:L-arginine biosynthetic process"/>
    <property type="evidence" value="ECO:0007669"/>
    <property type="project" value="UniProtKB-UniRule"/>
</dbReference>
<accession>A0A2K0A979</accession>
<feature type="binding site" evidence="10">
    <location>
        <position position="173"/>
    </location>
    <ligand>
        <name>L-citrulline</name>
        <dbReference type="ChEBI" id="CHEBI:57743"/>
    </ligand>
</feature>
<evidence type="ECO:0000259" key="12">
    <source>
        <dbReference type="Pfam" id="PF20979"/>
    </source>
</evidence>
<evidence type="ECO:0000313" key="14">
    <source>
        <dbReference type="Proteomes" id="UP000053523"/>
    </source>
</evidence>
<dbReference type="GO" id="GO:0000053">
    <property type="term" value="P:argininosuccinate metabolic process"/>
    <property type="evidence" value="ECO:0007669"/>
    <property type="project" value="TreeGrafter"/>
</dbReference>
<comment type="pathway">
    <text evidence="1 10">Amino-acid biosynthesis; L-arginine biosynthesis; L-arginine from L-ornithine and carbamoyl phosphate: step 2/3.</text>
</comment>
<reference evidence="13 14" key="1">
    <citation type="submission" date="2017-12" db="EMBL/GenBank/DDBJ databases">
        <title>FDA dAtabase for Regulatory Grade micrObial Sequences (FDA-ARGOS): Supporting development and validation of Infectious Disease Dx tests.</title>
        <authorList>
            <person name="Hoffmann M."/>
            <person name="Allard M."/>
            <person name="Evans P."/>
            <person name="Brown E."/>
            <person name="Tallon L."/>
            <person name="Sadzewicz L."/>
            <person name="Sengamalay N."/>
            <person name="Ott S."/>
            <person name="Godinez A."/>
            <person name="Nagaraj S."/>
            <person name="Vavikolanu K."/>
            <person name="Aluvathingal J."/>
            <person name="Nadendla S."/>
            <person name="Sichtig H."/>
        </authorList>
    </citation>
    <scope>NUCLEOTIDE SEQUENCE [LARGE SCALE GENOMIC DNA]</scope>
    <source>
        <strain evidence="13 14">FDAARGOS_148</strain>
    </source>
</reference>
<dbReference type="InterPro" id="IPR001518">
    <property type="entry name" value="Arginosuc_synth"/>
</dbReference>
<dbReference type="Gene3D" id="3.40.50.620">
    <property type="entry name" value="HUPs"/>
    <property type="match status" value="1"/>
</dbReference>
<keyword evidence="5 10" id="KW-0055">Arginine biosynthesis</keyword>
<feature type="binding site" evidence="10">
    <location>
        <position position="122"/>
    </location>
    <ligand>
        <name>L-aspartate</name>
        <dbReference type="ChEBI" id="CHEBI:29991"/>
    </ligand>
</feature>
<feature type="binding site" evidence="10">
    <location>
        <position position="270"/>
    </location>
    <ligand>
        <name>L-citrulline</name>
        <dbReference type="ChEBI" id="CHEBI:57743"/>
    </ligand>
</feature>
<dbReference type="InterPro" id="IPR024074">
    <property type="entry name" value="AS_cat/multimer_dom_body"/>
</dbReference>
<evidence type="ECO:0000259" key="11">
    <source>
        <dbReference type="Pfam" id="PF00764"/>
    </source>
</evidence>
<evidence type="ECO:0000256" key="5">
    <source>
        <dbReference type="ARBA" id="ARBA00022571"/>
    </source>
</evidence>
<dbReference type="EC" id="6.3.4.5" evidence="3 10"/>
<evidence type="ECO:0000313" key="13">
    <source>
        <dbReference type="EMBL" id="PNN21568.1"/>
    </source>
</evidence>
<evidence type="ECO:0000256" key="9">
    <source>
        <dbReference type="ARBA" id="ARBA00022840"/>
    </source>
</evidence>
<comment type="subunit">
    <text evidence="2 10">Homotetramer.</text>
</comment>
<dbReference type="NCBIfam" id="TIGR00032">
    <property type="entry name" value="argG"/>
    <property type="match status" value="1"/>
</dbReference>
<name>A0A2K0A979_STAHA</name>
<dbReference type="Gene3D" id="3.90.1260.10">
    <property type="entry name" value="Argininosuccinate synthetase, chain A, domain 2"/>
    <property type="match status" value="1"/>
</dbReference>
<dbReference type="GO" id="GO:0005524">
    <property type="term" value="F:ATP binding"/>
    <property type="evidence" value="ECO:0007669"/>
    <property type="project" value="UniProtKB-UniRule"/>
</dbReference>
<comment type="caution">
    <text evidence="10">Lacks conserved residue(s) required for the propagation of feature annotation.</text>
</comment>
<dbReference type="PROSITE" id="PS00564">
    <property type="entry name" value="ARGININOSUCCIN_SYN_1"/>
    <property type="match status" value="1"/>
</dbReference>
<proteinExistence type="inferred from homology"/>
<dbReference type="EMBL" id="LORN02000015">
    <property type="protein sequence ID" value="PNN21568.1"/>
    <property type="molecule type" value="Genomic_DNA"/>
</dbReference>
<dbReference type="Pfam" id="PF20979">
    <property type="entry name" value="Arginosuc_syn_C"/>
    <property type="match status" value="1"/>
</dbReference>
<dbReference type="SUPFAM" id="SSF52402">
    <property type="entry name" value="Adenine nucleotide alpha hydrolases-like"/>
    <property type="match status" value="1"/>
</dbReference>
<evidence type="ECO:0000256" key="8">
    <source>
        <dbReference type="ARBA" id="ARBA00022741"/>
    </source>
</evidence>
<dbReference type="InterPro" id="IPR048268">
    <property type="entry name" value="Arginosuc_syn_C"/>
</dbReference>
<dbReference type="PROSITE" id="PS00565">
    <property type="entry name" value="ARGININOSUCCIN_SYN_2"/>
    <property type="match status" value="1"/>
</dbReference>
<dbReference type="InterPro" id="IPR018223">
    <property type="entry name" value="Arginosuc_synth_CS"/>
</dbReference>
<dbReference type="Proteomes" id="UP000053523">
    <property type="component" value="Unassembled WGS sequence"/>
</dbReference>
<feature type="binding site" evidence="10">
    <location>
        <begin position="8"/>
        <end position="16"/>
    </location>
    <ligand>
        <name>ATP</name>
        <dbReference type="ChEBI" id="CHEBI:30616"/>
    </ligand>
</feature>
<dbReference type="FunFam" id="3.40.50.620:FF:000038">
    <property type="entry name" value="Argininosuccinate synthase"/>
    <property type="match status" value="1"/>
</dbReference>
<feature type="binding site" evidence="10">
    <location>
        <position position="115"/>
    </location>
    <ligand>
        <name>ATP</name>
        <dbReference type="ChEBI" id="CHEBI:30616"/>
    </ligand>
</feature>
<dbReference type="Pfam" id="PF00764">
    <property type="entry name" value="Arginosuc_synth"/>
    <property type="match status" value="1"/>
</dbReference>
<evidence type="ECO:0000256" key="7">
    <source>
        <dbReference type="ARBA" id="ARBA00022605"/>
    </source>
</evidence>
<keyword evidence="6 10" id="KW-0436">Ligase</keyword>
<protein>
    <recommendedName>
        <fullName evidence="3 10">Argininosuccinate synthase</fullName>
        <ecNumber evidence="3 10">6.3.4.5</ecNumber>
    </recommendedName>
    <alternativeName>
        <fullName evidence="10">Citrulline--aspartate ligase</fullName>
    </alternativeName>
</protein>
<evidence type="ECO:0000256" key="3">
    <source>
        <dbReference type="ARBA" id="ARBA00012286"/>
    </source>
</evidence>